<evidence type="ECO:0008006" key="5">
    <source>
        <dbReference type="Google" id="ProtNLM"/>
    </source>
</evidence>
<protein>
    <recommendedName>
        <fullName evidence="5">RanBP2-type domain-containing protein</fullName>
    </recommendedName>
</protein>
<keyword evidence="2" id="KW-0812">Transmembrane</keyword>
<dbReference type="InParanoid" id="Q7UHS7"/>
<dbReference type="STRING" id="243090.RB13011"/>
<dbReference type="EMBL" id="BX294156">
    <property type="protein sequence ID" value="CAD77893.1"/>
    <property type="molecule type" value="Genomic_DNA"/>
</dbReference>
<evidence type="ECO:0000256" key="1">
    <source>
        <dbReference type="SAM" id="MobiDB-lite"/>
    </source>
</evidence>
<gene>
    <name evidence="3" type="ordered locus">RB13011</name>
</gene>
<reference evidence="3 4" key="1">
    <citation type="journal article" date="2003" name="Proc. Natl. Acad. Sci. U.S.A.">
        <title>Complete genome sequence of the marine planctomycete Pirellula sp. strain 1.</title>
        <authorList>
            <person name="Gloeckner F.O."/>
            <person name="Kube M."/>
            <person name="Bauer M."/>
            <person name="Teeling H."/>
            <person name="Lombardot T."/>
            <person name="Ludwig W."/>
            <person name="Gade D."/>
            <person name="Beck A."/>
            <person name="Borzym K."/>
            <person name="Heitmann K."/>
            <person name="Rabus R."/>
            <person name="Schlesner H."/>
            <person name="Amann R."/>
            <person name="Reinhardt R."/>
        </authorList>
    </citation>
    <scope>NUCLEOTIDE SEQUENCE [LARGE SCALE GENOMIC DNA]</scope>
    <source>
        <strain evidence="4">DSM 10527 / NCIMB 13988 / SH1</strain>
    </source>
</reference>
<keyword evidence="2" id="KW-1133">Transmembrane helix</keyword>
<dbReference type="EnsemblBacteria" id="CAD77893">
    <property type="protein sequence ID" value="CAD77893"/>
    <property type="gene ID" value="RB13011"/>
</dbReference>
<evidence type="ECO:0000313" key="4">
    <source>
        <dbReference type="Proteomes" id="UP000001025"/>
    </source>
</evidence>
<feature type="transmembrane region" description="Helical" evidence="2">
    <location>
        <begin position="188"/>
        <end position="215"/>
    </location>
</feature>
<accession>Q7UHS7</accession>
<dbReference type="KEGG" id="rba:RB13011"/>
<feature type="region of interest" description="Disordered" evidence="1">
    <location>
        <begin position="1"/>
        <end position="23"/>
    </location>
</feature>
<sequence>MLTHGHQMRTGLERVSADQTNNPFNGDTLRFKLPRTAGLVDNMWTCPHCNGKTDDEFQICWTCRIPRGGSAADHELKQSAPVRRGSLPVSPEGSGTNVGIKCDAALVQTRVICMLQGFTAVAMSAASVWFFTSSQVQLKAFTTFFSPASLGWNQFATFVWWSMFSLVSLSLLSLGAAVCMYHQRGCWFCILVFAMQSLLWPIGTFLALVSFAVALQPGVIDSFWRAGGERM</sequence>
<dbReference type="HOGENOM" id="CLU_1199012_0_0_0"/>
<proteinExistence type="predicted"/>
<dbReference type="OrthoDB" id="6293663at2"/>
<feature type="transmembrane region" description="Helical" evidence="2">
    <location>
        <begin position="111"/>
        <end position="131"/>
    </location>
</feature>
<dbReference type="Proteomes" id="UP000001025">
    <property type="component" value="Chromosome"/>
</dbReference>
<name>Q7UHS7_RHOBA</name>
<feature type="transmembrane region" description="Helical" evidence="2">
    <location>
        <begin position="158"/>
        <end position="181"/>
    </location>
</feature>
<evidence type="ECO:0000313" key="3">
    <source>
        <dbReference type="EMBL" id="CAD77893.1"/>
    </source>
</evidence>
<keyword evidence="4" id="KW-1185">Reference proteome</keyword>
<keyword evidence="2" id="KW-0472">Membrane</keyword>
<organism evidence="3 4">
    <name type="scientific">Rhodopirellula baltica (strain DSM 10527 / NCIMB 13988 / SH1)</name>
    <dbReference type="NCBI Taxonomy" id="243090"/>
    <lineage>
        <taxon>Bacteria</taxon>
        <taxon>Pseudomonadati</taxon>
        <taxon>Planctomycetota</taxon>
        <taxon>Planctomycetia</taxon>
        <taxon>Pirellulales</taxon>
        <taxon>Pirellulaceae</taxon>
        <taxon>Rhodopirellula</taxon>
    </lineage>
</organism>
<dbReference type="PATRIC" id="fig|243090.15.peg.6298"/>
<dbReference type="AlphaFoldDB" id="Q7UHS7"/>
<evidence type="ECO:0000256" key="2">
    <source>
        <dbReference type="SAM" id="Phobius"/>
    </source>
</evidence>